<sequence>MQKDIVQFENVLQKGSIREKAEEIPADTDVGTQESQYVNALSQDSGQEIQSDTSVPFLDIVYNESELGSSYKDRQSGKKSEYQITTTNEKIKSMYDDAHKDAMNKTLKPGDMDKRLFLSALFDCPQSTKIMEQYLVPIARLSENIISCIKSMEKAMDNNTIMKIEKAQLNSIEELALHHINLGIYLNHSVNSSKWQSGEIDFIARSQKMSDTVSLRPDMVFSTKLFEIGNGEVKPANSPKASIDLARTRILETCKRQLHLRLKNAKSLREAVTFGVLIYGLSYEIYMVTFNDGYYPYMRISVGLMSTSHATYKCTEKMLMDLIQLKKSMNLSLQMDDNTNVNEEFAVVDKNQLLPTVSYSMVLRTQR</sequence>
<protein>
    <submittedName>
        <fullName evidence="1">Uncharacterized protein</fullName>
    </submittedName>
</protein>
<comment type="caution">
    <text evidence="1">The sequence shown here is derived from an EMBL/GenBank/DDBJ whole genome shotgun (WGS) entry which is preliminary data.</text>
</comment>
<dbReference type="Proteomes" id="UP000613177">
    <property type="component" value="Unassembled WGS sequence"/>
</dbReference>
<accession>A0A8H7SS00</accession>
<keyword evidence="2" id="KW-1185">Reference proteome</keyword>
<organism evidence="1 2">
    <name type="scientific">Thamnidium elegans</name>
    <dbReference type="NCBI Taxonomy" id="101142"/>
    <lineage>
        <taxon>Eukaryota</taxon>
        <taxon>Fungi</taxon>
        <taxon>Fungi incertae sedis</taxon>
        <taxon>Mucoromycota</taxon>
        <taxon>Mucoromycotina</taxon>
        <taxon>Mucoromycetes</taxon>
        <taxon>Mucorales</taxon>
        <taxon>Mucorineae</taxon>
        <taxon>Mucoraceae</taxon>
        <taxon>Thamnidium</taxon>
    </lineage>
</organism>
<reference evidence="1" key="1">
    <citation type="submission" date="2021-01" db="EMBL/GenBank/DDBJ databases">
        <title>Metabolic potential, ecology and presence of endohyphal bacteria is reflected in genomic diversity of Mucoromycotina.</title>
        <authorList>
            <person name="Muszewska A."/>
            <person name="Okrasinska A."/>
            <person name="Steczkiewicz K."/>
            <person name="Drgas O."/>
            <person name="Orlowska M."/>
            <person name="Perlinska-Lenart U."/>
            <person name="Aleksandrzak-Piekarczyk T."/>
            <person name="Szatraj K."/>
            <person name="Zielenkiewicz U."/>
            <person name="Pilsyk S."/>
            <person name="Malc E."/>
            <person name="Mieczkowski P."/>
            <person name="Kruszewska J.S."/>
            <person name="Biernat P."/>
            <person name="Pawlowska J."/>
        </authorList>
    </citation>
    <scope>NUCLEOTIDE SEQUENCE</scope>
    <source>
        <strain evidence="1">WA0000018081</strain>
    </source>
</reference>
<gene>
    <name evidence="1" type="ORF">INT48_003926</name>
</gene>
<dbReference type="AlphaFoldDB" id="A0A8H7SS00"/>
<proteinExistence type="predicted"/>
<evidence type="ECO:0000313" key="1">
    <source>
        <dbReference type="EMBL" id="KAG2235814.1"/>
    </source>
</evidence>
<name>A0A8H7SS00_9FUNG</name>
<dbReference type="EMBL" id="JAEPRE010000026">
    <property type="protein sequence ID" value="KAG2235814.1"/>
    <property type="molecule type" value="Genomic_DNA"/>
</dbReference>
<evidence type="ECO:0000313" key="2">
    <source>
        <dbReference type="Proteomes" id="UP000613177"/>
    </source>
</evidence>